<evidence type="ECO:0000313" key="2">
    <source>
        <dbReference type="EMBL" id="KLU84533.1"/>
    </source>
</evidence>
<keyword evidence="4" id="KW-1185">Reference proteome</keyword>
<dbReference type="STRING" id="644358.A0A0C4DUD4"/>
<accession>A0A0C4DUD4</accession>
<dbReference type="Proteomes" id="UP000011715">
    <property type="component" value="Unassembled WGS sequence"/>
</dbReference>
<dbReference type="InterPro" id="IPR052895">
    <property type="entry name" value="HetReg/Transcr_Mod"/>
</dbReference>
<dbReference type="EnsemblFungi" id="MAPG_03574T0">
    <property type="protein sequence ID" value="MAPG_03574T0"/>
    <property type="gene ID" value="MAPG_03574"/>
</dbReference>
<evidence type="ECO:0000313" key="3">
    <source>
        <dbReference type="EnsemblFungi" id="MAPG_03574T0"/>
    </source>
</evidence>
<reference evidence="3" key="4">
    <citation type="journal article" date="2015" name="G3 (Bethesda)">
        <title>Genome sequences of three phytopathogenic species of the Magnaporthaceae family of fungi.</title>
        <authorList>
            <person name="Okagaki L.H."/>
            <person name="Nunes C.C."/>
            <person name="Sailsbery J."/>
            <person name="Clay B."/>
            <person name="Brown D."/>
            <person name="John T."/>
            <person name="Oh Y."/>
            <person name="Young N."/>
            <person name="Fitzgerald M."/>
            <person name="Haas B.J."/>
            <person name="Zeng Q."/>
            <person name="Young S."/>
            <person name="Adiconis X."/>
            <person name="Fan L."/>
            <person name="Levin J.Z."/>
            <person name="Mitchell T.K."/>
            <person name="Okubara P.A."/>
            <person name="Farman M.L."/>
            <person name="Kohn L.M."/>
            <person name="Birren B."/>
            <person name="Ma L.-J."/>
            <person name="Dean R.A."/>
        </authorList>
    </citation>
    <scope>NUCLEOTIDE SEQUENCE</scope>
    <source>
        <strain evidence="3">ATCC 64411 / 73-15</strain>
    </source>
</reference>
<dbReference type="PANTHER" id="PTHR24148:SF64">
    <property type="entry name" value="HETEROKARYON INCOMPATIBILITY DOMAIN-CONTAINING PROTEIN"/>
    <property type="match status" value="1"/>
</dbReference>
<reference evidence="3" key="5">
    <citation type="submission" date="2015-06" db="UniProtKB">
        <authorList>
            <consortium name="EnsemblFungi"/>
        </authorList>
    </citation>
    <scope>IDENTIFICATION</scope>
    <source>
        <strain evidence="3">ATCC 64411</strain>
    </source>
</reference>
<evidence type="ECO:0000259" key="1">
    <source>
        <dbReference type="Pfam" id="PF06985"/>
    </source>
</evidence>
<dbReference type="EMBL" id="GL876968">
    <property type="protein sequence ID" value="KLU84533.1"/>
    <property type="molecule type" value="Genomic_DNA"/>
</dbReference>
<feature type="domain" description="Heterokaryon incompatibility" evidence="1">
    <location>
        <begin position="51"/>
        <end position="148"/>
    </location>
</feature>
<dbReference type="EMBL" id="ADBL01000856">
    <property type="status" value="NOT_ANNOTATED_CDS"/>
    <property type="molecule type" value="Genomic_DNA"/>
</dbReference>
<name>A0A0C4DUD4_MAGP6</name>
<organism evidence="3 4">
    <name type="scientific">Magnaporthiopsis poae (strain ATCC 64411 / 73-15)</name>
    <name type="common">Kentucky bluegrass fungus</name>
    <name type="synonym">Magnaporthe poae</name>
    <dbReference type="NCBI Taxonomy" id="644358"/>
    <lineage>
        <taxon>Eukaryota</taxon>
        <taxon>Fungi</taxon>
        <taxon>Dikarya</taxon>
        <taxon>Ascomycota</taxon>
        <taxon>Pezizomycotina</taxon>
        <taxon>Sordariomycetes</taxon>
        <taxon>Sordariomycetidae</taxon>
        <taxon>Magnaporthales</taxon>
        <taxon>Magnaporthaceae</taxon>
        <taxon>Magnaporthiopsis</taxon>
    </lineage>
</organism>
<reference evidence="2" key="3">
    <citation type="submission" date="2011-03" db="EMBL/GenBank/DDBJ databases">
        <title>Annotation of Magnaporthe poae ATCC 64411.</title>
        <authorList>
            <person name="Ma L.-J."/>
            <person name="Dead R."/>
            <person name="Young S.K."/>
            <person name="Zeng Q."/>
            <person name="Gargeya S."/>
            <person name="Fitzgerald M."/>
            <person name="Haas B."/>
            <person name="Abouelleil A."/>
            <person name="Alvarado L."/>
            <person name="Arachchi H.M."/>
            <person name="Berlin A."/>
            <person name="Brown A."/>
            <person name="Chapman S.B."/>
            <person name="Chen Z."/>
            <person name="Dunbar C."/>
            <person name="Freedman E."/>
            <person name="Gearin G."/>
            <person name="Gellesch M."/>
            <person name="Goldberg J."/>
            <person name="Griggs A."/>
            <person name="Gujja S."/>
            <person name="Heiman D."/>
            <person name="Howarth C."/>
            <person name="Larson L."/>
            <person name="Lui A."/>
            <person name="MacDonald P.J.P."/>
            <person name="Mehta T."/>
            <person name="Montmayeur A."/>
            <person name="Murphy C."/>
            <person name="Neiman D."/>
            <person name="Pearson M."/>
            <person name="Priest M."/>
            <person name="Roberts A."/>
            <person name="Saif S."/>
            <person name="Shea T."/>
            <person name="Shenoy N."/>
            <person name="Sisk P."/>
            <person name="Stolte C."/>
            <person name="Sykes S."/>
            <person name="Yandava C."/>
            <person name="Wortman J."/>
            <person name="Nusbaum C."/>
            <person name="Birren B."/>
        </authorList>
    </citation>
    <scope>NUCLEOTIDE SEQUENCE</scope>
    <source>
        <strain evidence="2">ATCC 64411</strain>
    </source>
</reference>
<dbReference type="OrthoDB" id="2157530at2759"/>
<evidence type="ECO:0000313" key="4">
    <source>
        <dbReference type="Proteomes" id="UP000011715"/>
    </source>
</evidence>
<proteinExistence type="predicted"/>
<dbReference type="PANTHER" id="PTHR24148">
    <property type="entry name" value="ANKYRIN REPEAT DOMAIN-CONTAINING PROTEIN 39 HOMOLOG-RELATED"/>
    <property type="match status" value="1"/>
</dbReference>
<sequence length="647" mass="72594">MESFQGTNITYQPLEGNEIRLVKLKPSTDGGNDQKIEVELFHAPLDDSTKFYALSYVWGDATETRNVLLDGKDFPVTLSLWNALYHIRARPGSRPLGYEEGVSDTWLDVTASLWIDAICINQKSLAERSEQVPRMSDIYSNASRVIVWPPTPMPGERLYEGFVFWVSIIATLARIIWPSRGLTGYLNNAPDGPDEVLINHLSSVALETVQFLGIVKELLVASVLAHSRRLWTTQEVVLASTEPLFLLGFHDANAFHLDALRVRLRNLCLQPDYYEKLNDKSIELGLGYDPLLHALMTRFIFKVEMEMYDSPNDAAHGTDRSLQRFAARLFRMLQRFCGMRESHDPRDRIYSMLGMAKLPVPPPPDLRPDYECPFAEVAFSYAKFLVRHIGHLGLLGFGVGSLEGCPSWVPAFNIPQPAPPQTESITKLSVDGRCLTARGSELAHVLAVFLPTSDPAVPADPWAQLRDDGLHAVFAHWSEFLNSLIRSSANLRRESPQAVLRKWLEILSGATRMFPPRTVDQIASAVDFFDCQPGPSTPSKPAQAAGMAIRNILQDYVHVLAEDGSLFAFQKRCETKVTTITTLPREGDLACVLRGTVSCSMLRRIEESSSPDDFRILGANYMQLYPDFPEVNEAFFSGRAERDFNLW</sequence>
<reference evidence="2" key="2">
    <citation type="submission" date="2010-05" db="EMBL/GenBank/DDBJ databases">
        <title>The Genome Sequence of Magnaporthe poae strain ATCC 64411.</title>
        <authorList>
            <consortium name="The Broad Institute Genome Sequencing Platform"/>
            <consortium name="Broad Institute Genome Sequencing Center for Infectious Disease"/>
            <person name="Ma L.-J."/>
            <person name="Dead R."/>
            <person name="Young S."/>
            <person name="Zeng Q."/>
            <person name="Koehrsen M."/>
            <person name="Alvarado L."/>
            <person name="Berlin A."/>
            <person name="Chapman S.B."/>
            <person name="Chen Z."/>
            <person name="Freedman E."/>
            <person name="Gellesch M."/>
            <person name="Goldberg J."/>
            <person name="Griggs A."/>
            <person name="Gujja S."/>
            <person name="Heilman E.R."/>
            <person name="Heiman D."/>
            <person name="Hepburn T."/>
            <person name="Howarth C."/>
            <person name="Jen D."/>
            <person name="Larson L."/>
            <person name="Mehta T."/>
            <person name="Neiman D."/>
            <person name="Pearson M."/>
            <person name="Roberts A."/>
            <person name="Saif S."/>
            <person name="Shea T."/>
            <person name="Shenoy N."/>
            <person name="Sisk P."/>
            <person name="Stolte C."/>
            <person name="Sykes S."/>
            <person name="Walk T."/>
            <person name="White J."/>
            <person name="Yandava C."/>
            <person name="Haas B."/>
            <person name="Nusbaum C."/>
            <person name="Birren B."/>
        </authorList>
    </citation>
    <scope>NUCLEOTIDE SEQUENCE</scope>
    <source>
        <strain evidence="2">ATCC 64411</strain>
    </source>
</reference>
<protein>
    <recommendedName>
        <fullName evidence="1">Heterokaryon incompatibility domain-containing protein</fullName>
    </recommendedName>
</protein>
<gene>
    <name evidence="2" type="ORF">MAPG_03574</name>
</gene>
<dbReference type="OMA" id="AFSYAKF"/>
<dbReference type="VEuPathDB" id="FungiDB:MAPG_03574"/>
<reference evidence="4" key="1">
    <citation type="submission" date="2010-05" db="EMBL/GenBank/DDBJ databases">
        <title>The genome sequence of Magnaporthe poae strain ATCC 64411.</title>
        <authorList>
            <person name="Ma L.-J."/>
            <person name="Dead R."/>
            <person name="Young S."/>
            <person name="Zeng Q."/>
            <person name="Koehrsen M."/>
            <person name="Alvarado L."/>
            <person name="Berlin A."/>
            <person name="Chapman S.B."/>
            <person name="Chen Z."/>
            <person name="Freedman E."/>
            <person name="Gellesch M."/>
            <person name="Goldberg J."/>
            <person name="Griggs A."/>
            <person name="Gujja S."/>
            <person name="Heilman E.R."/>
            <person name="Heiman D."/>
            <person name="Hepburn T."/>
            <person name="Howarth C."/>
            <person name="Jen D."/>
            <person name="Larson L."/>
            <person name="Mehta T."/>
            <person name="Neiman D."/>
            <person name="Pearson M."/>
            <person name="Roberts A."/>
            <person name="Saif S."/>
            <person name="Shea T."/>
            <person name="Shenoy N."/>
            <person name="Sisk P."/>
            <person name="Stolte C."/>
            <person name="Sykes S."/>
            <person name="Walk T."/>
            <person name="White J."/>
            <person name="Yandava C."/>
            <person name="Haas B."/>
            <person name="Nusbaum C."/>
            <person name="Birren B."/>
        </authorList>
    </citation>
    <scope>NUCLEOTIDE SEQUENCE [LARGE SCALE GENOMIC DNA]</scope>
    <source>
        <strain evidence="4">ATCC 64411 / 73-15</strain>
    </source>
</reference>
<dbReference type="eggNOG" id="ENOG502T53V">
    <property type="taxonomic scope" value="Eukaryota"/>
</dbReference>
<dbReference type="Pfam" id="PF06985">
    <property type="entry name" value="HET"/>
    <property type="match status" value="1"/>
</dbReference>
<dbReference type="InterPro" id="IPR010730">
    <property type="entry name" value="HET"/>
</dbReference>
<dbReference type="AlphaFoldDB" id="A0A0C4DUD4"/>